<dbReference type="GO" id="GO:0004930">
    <property type="term" value="F:G protein-coupled receptor activity"/>
    <property type="evidence" value="ECO:0007669"/>
    <property type="project" value="UniProtKB-KW"/>
</dbReference>
<organism evidence="10 11">
    <name type="scientific">Pomacea canaliculata</name>
    <name type="common">Golden apple snail</name>
    <dbReference type="NCBI Taxonomy" id="400727"/>
    <lineage>
        <taxon>Eukaryota</taxon>
        <taxon>Metazoa</taxon>
        <taxon>Spiralia</taxon>
        <taxon>Lophotrochozoa</taxon>
        <taxon>Mollusca</taxon>
        <taxon>Gastropoda</taxon>
        <taxon>Caenogastropoda</taxon>
        <taxon>Architaenioglossa</taxon>
        <taxon>Ampullarioidea</taxon>
        <taxon>Ampullariidae</taxon>
        <taxon>Pomacea</taxon>
    </lineage>
</organism>
<dbReference type="PRINTS" id="PR00237">
    <property type="entry name" value="GPCRRHODOPSN"/>
</dbReference>
<dbReference type="GO" id="GO:0005886">
    <property type="term" value="C:plasma membrane"/>
    <property type="evidence" value="ECO:0007669"/>
    <property type="project" value="TreeGrafter"/>
</dbReference>
<evidence type="ECO:0000259" key="9">
    <source>
        <dbReference type="PROSITE" id="PS50262"/>
    </source>
</evidence>
<gene>
    <name evidence="10" type="ORF">C0Q70_16552</name>
</gene>
<dbReference type="Gene3D" id="1.20.1070.10">
    <property type="entry name" value="Rhodopsin 7-helix transmembrane proteins"/>
    <property type="match status" value="1"/>
</dbReference>
<evidence type="ECO:0000256" key="7">
    <source>
        <dbReference type="ARBA" id="ARBA00023224"/>
    </source>
</evidence>
<dbReference type="PANTHER" id="PTHR45695">
    <property type="entry name" value="LEUCOKININ RECEPTOR-RELATED"/>
    <property type="match status" value="1"/>
</dbReference>
<feature type="transmembrane region" description="Helical" evidence="8">
    <location>
        <begin position="90"/>
        <end position="110"/>
    </location>
</feature>
<evidence type="ECO:0000256" key="8">
    <source>
        <dbReference type="SAM" id="Phobius"/>
    </source>
</evidence>
<comment type="subcellular location">
    <subcellularLocation>
        <location evidence="1">Membrane</location>
        <topology evidence="1">Multi-pass membrane protein</topology>
    </subcellularLocation>
</comment>
<dbReference type="Pfam" id="PF00001">
    <property type="entry name" value="7tm_1"/>
    <property type="match status" value="1"/>
</dbReference>
<evidence type="ECO:0000256" key="3">
    <source>
        <dbReference type="ARBA" id="ARBA00022989"/>
    </source>
</evidence>
<dbReference type="AlphaFoldDB" id="A0A2T7NQ60"/>
<name>A0A2T7NQ60_POMCA</name>
<accession>A0A2T7NQ60</accession>
<dbReference type="OrthoDB" id="5987936at2759"/>
<evidence type="ECO:0000256" key="1">
    <source>
        <dbReference type="ARBA" id="ARBA00004141"/>
    </source>
</evidence>
<keyword evidence="3 8" id="KW-1133">Transmembrane helix</keyword>
<feature type="domain" description="G-protein coupled receptors family 1 profile" evidence="9">
    <location>
        <begin position="74"/>
        <end position="136"/>
    </location>
</feature>
<feature type="transmembrane region" description="Helical" evidence="8">
    <location>
        <begin position="58"/>
        <end position="83"/>
    </location>
</feature>
<dbReference type="SUPFAM" id="SSF81321">
    <property type="entry name" value="Family A G protein-coupled receptor-like"/>
    <property type="match status" value="1"/>
</dbReference>
<dbReference type="InterPro" id="IPR017452">
    <property type="entry name" value="GPCR_Rhodpsn_7TM"/>
</dbReference>
<sequence>MSLPTSCTDVTNCSEVEGDVYVDNNSLICWEFCNVNACTLQELSECVYDFIRPTCLEWFFISLHLVVFVVGVVGNFLVCFVVLRSSHMQTVTNLFIVNLAVADFVVLIFASPTSVLQAVTETWFLGETMCKITYFIQLWVKGKLIHSEQLKGCAVRGEGWTKLTRFPRCAHNVPLIVTSLEGNVPLIVTSCWHTVALGTQATALGVSSEKKRIPHEQQLR</sequence>
<comment type="caution">
    <text evidence="10">The sequence shown here is derived from an EMBL/GenBank/DDBJ whole genome shotgun (WGS) entry which is preliminary data.</text>
</comment>
<keyword evidence="2 8" id="KW-0812">Transmembrane</keyword>
<reference evidence="10 11" key="1">
    <citation type="submission" date="2018-04" db="EMBL/GenBank/DDBJ databases">
        <title>The genome of golden apple snail Pomacea canaliculata provides insight into stress tolerance and invasive adaptation.</title>
        <authorList>
            <person name="Liu C."/>
            <person name="Liu B."/>
            <person name="Ren Y."/>
            <person name="Zhang Y."/>
            <person name="Wang H."/>
            <person name="Li S."/>
            <person name="Jiang F."/>
            <person name="Yin L."/>
            <person name="Zhang G."/>
            <person name="Qian W."/>
            <person name="Fan W."/>
        </authorList>
    </citation>
    <scope>NUCLEOTIDE SEQUENCE [LARGE SCALE GENOMIC DNA]</scope>
    <source>
        <strain evidence="10">SZHN2017</strain>
        <tissue evidence="10">Muscle</tissue>
    </source>
</reference>
<dbReference type="PANTHER" id="PTHR45695:SF15">
    <property type="entry name" value="OPSIN RH2"/>
    <property type="match status" value="1"/>
</dbReference>
<dbReference type="STRING" id="400727.A0A2T7NQ60"/>
<dbReference type="EMBL" id="PZQS01000010">
    <property type="protein sequence ID" value="PVD23286.1"/>
    <property type="molecule type" value="Genomic_DNA"/>
</dbReference>
<dbReference type="Proteomes" id="UP000245119">
    <property type="component" value="Linkage Group LG10"/>
</dbReference>
<keyword evidence="4" id="KW-0297">G-protein coupled receptor</keyword>
<evidence type="ECO:0000313" key="11">
    <source>
        <dbReference type="Proteomes" id="UP000245119"/>
    </source>
</evidence>
<dbReference type="InterPro" id="IPR000276">
    <property type="entry name" value="GPCR_Rhodpsn"/>
</dbReference>
<evidence type="ECO:0000256" key="6">
    <source>
        <dbReference type="ARBA" id="ARBA00023170"/>
    </source>
</evidence>
<evidence type="ECO:0000256" key="4">
    <source>
        <dbReference type="ARBA" id="ARBA00023040"/>
    </source>
</evidence>
<protein>
    <recommendedName>
        <fullName evidence="9">G-protein coupled receptors family 1 profile domain-containing protein</fullName>
    </recommendedName>
</protein>
<evidence type="ECO:0000313" key="10">
    <source>
        <dbReference type="EMBL" id="PVD23286.1"/>
    </source>
</evidence>
<dbReference type="PROSITE" id="PS50262">
    <property type="entry name" value="G_PROTEIN_RECEP_F1_2"/>
    <property type="match status" value="1"/>
</dbReference>
<keyword evidence="7" id="KW-0807">Transducer</keyword>
<evidence type="ECO:0000256" key="5">
    <source>
        <dbReference type="ARBA" id="ARBA00023136"/>
    </source>
</evidence>
<keyword evidence="5 8" id="KW-0472">Membrane</keyword>
<keyword evidence="11" id="KW-1185">Reference proteome</keyword>
<proteinExistence type="predicted"/>
<keyword evidence="6" id="KW-0675">Receptor</keyword>
<evidence type="ECO:0000256" key="2">
    <source>
        <dbReference type="ARBA" id="ARBA00022692"/>
    </source>
</evidence>